<evidence type="ECO:0000256" key="1">
    <source>
        <dbReference type="ARBA" id="ARBA00007097"/>
    </source>
</evidence>
<dbReference type="KEGG" id="thei:K1720_07005"/>
<feature type="domain" description="Cysteine-rich" evidence="7">
    <location>
        <begin position="159"/>
        <end position="237"/>
    </location>
</feature>
<dbReference type="Pfam" id="PF13183">
    <property type="entry name" value="Fer4_8"/>
    <property type="match status" value="1"/>
</dbReference>
<dbReference type="GO" id="GO:0051539">
    <property type="term" value="F:4 iron, 4 sulfur cluster binding"/>
    <property type="evidence" value="ECO:0007669"/>
    <property type="project" value="UniProtKB-KW"/>
</dbReference>
<proteinExistence type="inferred from homology"/>
<evidence type="ECO:0000256" key="5">
    <source>
        <dbReference type="ARBA" id="ARBA00023004"/>
    </source>
</evidence>
<name>A0A9E7SBV3_9EURY</name>
<dbReference type="GO" id="GO:0016491">
    <property type="term" value="F:oxidoreductase activity"/>
    <property type="evidence" value="ECO:0007669"/>
    <property type="project" value="UniProtKB-KW"/>
</dbReference>
<evidence type="ECO:0000256" key="2">
    <source>
        <dbReference type="ARBA" id="ARBA00022485"/>
    </source>
</evidence>
<dbReference type="InterPro" id="IPR009051">
    <property type="entry name" value="Helical_ferredxn"/>
</dbReference>
<dbReference type="InterPro" id="IPR017896">
    <property type="entry name" value="4Fe4S_Fe-S-bd"/>
</dbReference>
<dbReference type="InterPro" id="IPR004017">
    <property type="entry name" value="Cys_rich_dom"/>
</dbReference>
<evidence type="ECO:0000256" key="3">
    <source>
        <dbReference type="ARBA" id="ARBA00022723"/>
    </source>
</evidence>
<dbReference type="GO" id="GO:0005886">
    <property type="term" value="C:plasma membrane"/>
    <property type="evidence" value="ECO:0007669"/>
    <property type="project" value="TreeGrafter"/>
</dbReference>
<dbReference type="GeneID" id="72778082"/>
<comment type="similarity">
    <text evidence="1">Belongs to the HdrC family.</text>
</comment>
<dbReference type="InterPro" id="IPR051460">
    <property type="entry name" value="HdrC_iron-sulfur_subunit"/>
</dbReference>
<protein>
    <submittedName>
        <fullName evidence="9">(Fe-S)-binding protein</fullName>
    </submittedName>
</protein>
<dbReference type="Gene3D" id="1.10.1060.10">
    <property type="entry name" value="Alpha-helical ferredoxin"/>
    <property type="match status" value="1"/>
</dbReference>
<accession>A0A9E7SBV3</accession>
<keyword evidence="4" id="KW-0560">Oxidoreductase</keyword>
<evidence type="ECO:0000313" key="9">
    <source>
        <dbReference type="EMBL" id="USG99288.1"/>
    </source>
</evidence>
<keyword evidence="2" id="KW-0004">4Fe-4S</keyword>
<dbReference type="EMBL" id="CP080572">
    <property type="protein sequence ID" value="USG99288.1"/>
    <property type="molecule type" value="Genomic_DNA"/>
</dbReference>
<feature type="domain" description="Cysteine-rich" evidence="7">
    <location>
        <begin position="274"/>
        <end position="361"/>
    </location>
</feature>
<sequence>MPRKWDWLKDEIKGLELIRSAPLIFKFISGKLNGPDDLVKCALCPNMCRHACPISIVDGKETTSPAGKARIAFFIRDGKLELNLENIEPLYMCLSCDACTQWCPFEFSVSNLTRPIKEEAVKKGITFKEFSEVFKNLKEYGYVYGEPKDEKMVRDGNILYLRGCTIREKYPEVEKKTSKVLESLGYKPFTTSEKCCGIPAYNLGNITLFKKLAKEQAEIINSSGADVVVTSCPSCAYAYRVLYPKYSIKINPKIFHITEFLEGKIKGLKTKGRVTFHDPCKLAIGLKRPELLEKLLLSIEGLEVKSPRRKGKETFCCGYGGSAISRLNAQLADEISNERLKELREEAEVIVTACPTCKLAFESNYGKTLDIAELLYDVLRG</sequence>
<dbReference type="PANTHER" id="PTHR43255">
    <property type="entry name" value="IRON-SULFUR-BINDING OXIDOREDUCTASE FADF-RELATED-RELATED"/>
    <property type="match status" value="1"/>
</dbReference>
<keyword evidence="5" id="KW-0408">Iron</keyword>
<evidence type="ECO:0000256" key="4">
    <source>
        <dbReference type="ARBA" id="ARBA00023002"/>
    </source>
</evidence>
<evidence type="ECO:0000259" key="8">
    <source>
        <dbReference type="Pfam" id="PF13183"/>
    </source>
</evidence>
<feature type="domain" description="4Fe-4S ferredoxin-type" evidence="8">
    <location>
        <begin position="40"/>
        <end position="105"/>
    </location>
</feature>
<keyword evidence="10" id="KW-1185">Reference proteome</keyword>
<evidence type="ECO:0000259" key="7">
    <source>
        <dbReference type="Pfam" id="PF02754"/>
    </source>
</evidence>
<dbReference type="PANTHER" id="PTHR43255:SF1">
    <property type="entry name" value="IRON-SULFUR-BINDING OXIDOREDUCTASE FADF-RELATED"/>
    <property type="match status" value="1"/>
</dbReference>
<dbReference type="PROSITE" id="PS00198">
    <property type="entry name" value="4FE4S_FER_1"/>
    <property type="match status" value="1"/>
</dbReference>
<dbReference type="Pfam" id="PF02754">
    <property type="entry name" value="CCG"/>
    <property type="match status" value="2"/>
</dbReference>
<organism evidence="9 10">
    <name type="scientific">Thermococcus argininiproducens</name>
    <dbReference type="NCBI Taxonomy" id="2866384"/>
    <lineage>
        <taxon>Archaea</taxon>
        <taxon>Methanobacteriati</taxon>
        <taxon>Methanobacteriota</taxon>
        <taxon>Thermococci</taxon>
        <taxon>Thermococcales</taxon>
        <taxon>Thermococcaceae</taxon>
        <taxon>Thermococcus</taxon>
    </lineage>
</organism>
<evidence type="ECO:0000256" key="6">
    <source>
        <dbReference type="ARBA" id="ARBA00023014"/>
    </source>
</evidence>
<keyword evidence="3" id="KW-0479">Metal-binding</keyword>
<dbReference type="Proteomes" id="UP001056425">
    <property type="component" value="Chromosome"/>
</dbReference>
<evidence type="ECO:0000313" key="10">
    <source>
        <dbReference type="Proteomes" id="UP001056425"/>
    </source>
</evidence>
<dbReference type="InterPro" id="IPR017900">
    <property type="entry name" value="4Fe4S_Fe_S_CS"/>
</dbReference>
<dbReference type="SUPFAM" id="SSF46548">
    <property type="entry name" value="alpha-helical ferredoxin"/>
    <property type="match status" value="1"/>
</dbReference>
<dbReference type="GO" id="GO:0046872">
    <property type="term" value="F:metal ion binding"/>
    <property type="evidence" value="ECO:0007669"/>
    <property type="project" value="UniProtKB-KW"/>
</dbReference>
<dbReference type="AlphaFoldDB" id="A0A9E7SBV3"/>
<keyword evidence="6" id="KW-0411">Iron-sulfur</keyword>
<reference evidence="9 10" key="1">
    <citation type="submission" date="2021-08" db="EMBL/GenBank/DDBJ databases">
        <title>Thermococcus onnuriiensis IOH2.</title>
        <authorList>
            <person name="Park Y.-J."/>
        </authorList>
    </citation>
    <scope>NUCLEOTIDE SEQUENCE [LARGE SCALE GENOMIC DNA]</scope>
    <source>
        <strain evidence="9 10">IOH2</strain>
    </source>
</reference>
<gene>
    <name evidence="9" type="ORF">K1720_07005</name>
</gene>
<dbReference type="RefSeq" id="WP_251947987.1">
    <property type="nucleotide sequence ID" value="NZ_CP080572.1"/>
</dbReference>